<proteinExistence type="predicted"/>
<dbReference type="EMBL" id="JAHRIO010040321">
    <property type="protein sequence ID" value="MEQ2171075.1"/>
    <property type="molecule type" value="Genomic_DNA"/>
</dbReference>
<evidence type="ECO:0000313" key="4">
    <source>
        <dbReference type="Proteomes" id="UP001476798"/>
    </source>
</evidence>
<organism evidence="3 4">
    <name type="scientific">Goodea atripinnis</name>
    <dbReference type="NCBI Taxonomy" id="208336"/>
    <lineage>
        <taxon>Eukaryota</taxon>
        <taxon>Metazoa</taxon>
        <taxon>Chordata</taxon>
        <taxon>Craniata</taxon>
        <taxon>Vertebrata</taxon>
        <taxon>Euteleostomi</taxon>
        <taxon>Actinopterygii</taxon>
        <taxon>Neopterygii</taxon>
        <taxon>Teleostei</taxon>
        <taxon>Neoteleostei</taxon>
        <taxon>Acanthomorphata</taxon>
        <taxon>Ovalentaria</taxon>
        <taxon>Atherinomorphae</taxon>
        <taxon>Cyprinodontiformes</taxon>
        <taxon>Goodeidae</taxon>
        <taxon>Goodea</taxon>
    </lineage>
</organism>
<evidence type="ECO:0000256" key="2">
    <source>
        <dbReference type="SAM" id="SignalP"/>
    </source>
</evidence>
<protein>
    <submittedName>
        <fullName evidence="3">Uncharacterized protein</fullName>
    </submittedName>
</protein>
<dbReference type="InterPro" id="IPR045027">
    <property type="entry name" value="Homer"/>
</dbReference>
<feature type="chain" id="PRO_5045688692" evidence="2">
    <location>
        <begin position="22"/>
        <end position="168"/>
    </location>
</feature>
<comment type="caution">
    <text evidence="3">The sequence shown here is derived from an EMBL/GenBank/DDBJ whole genome shotgun (WGS) entry which is preliminary data.</text>
</comment>
<accession>A0ABV0NIG9</accession>
<dbReference type="Proteomes" id="UP001476798">
    <property type="component" value="Unassembled WGS sequence"/>
</dbReference>
<dbReference type="Gene3D" id="1.20.5.1700">
    <property type="match status" value="1"/>
</dbReference>
<sequence length="168" mass="19228">MVLTPRIMIFLFLLSGSNTTAKKYETELQTLKESNARLVDALQESSANVESWKKELTVCQEESETLRKKIGELEAQCKEANQEKQRNAQLTVRVKELEAELQEKEQVAESKNKELEGRIEGLQMDINDSRQKQGNMKGELKKFMDVLDGKLDELHEFRQGLAKLGVDN</sequence>
<keyword evidence="4" id="KW-1185">Reference proteome</keyword>
<name>A0ABV0NIG9_9TELE</name>
<evidence type="ECO:0000313" key="3">
    <source>
        <dbReference type="EMBL" id="MEQ2171075.1"/>
    </source>
</evidence>
<dbReference type="PANTHER" id="PTHR10918">
    <property type="entry name" value="HOMER"/>
    <property type="match status" value="1"/>
</dbReference>
<gene>
    <name evidence="3" type="ORF">GOODEAATRI_006958</name>
</gene>
<reference evidence="3 4" key="1">
    <citation type="submission" date="2021-06" db="EMBL/GenBank/DDBJ databases">
        <authorList>
            <person name="Palmer J.M."/>
        </authorList>
    </citation>
    <scope>NUCLEOTIDE SEQUENCE [LARGE SCALE GENOMIC DNA]</scope>
    <source>
        <strain evidence="3 4">GA_2019</strain>
        <tissue evidence="3">Muscle</tissue>
    </source>
</reference>
<feature type="region of interest" description="Disordered" evidence="1">
    <location>
        <begin position="118"/>
        <end position="137"/>
    </location>
</feature>
<evidence type="ECO:0000256" key="1">
    <source>
        <dbReference type="SAM" id="MobiDB-lite"/>
    </source>
</evidence>
<keyword evidence="2" id="KW-0732">Signal</keyword>
<feature type="signal peptide" evidence="2">
    <location>
        <begin position="1"/>
        <end position="21"/>
    </location>
</feature>